<dbReference type="EMBL" id="FNJU01000003">
    <property type="protein sequence ID" value="SDP43725.1"/>
    <property type="molecule type" value="Genomic_DNA"/>
</dbReference>
<reference evidence="2" key="1">
    <citation type="submission" date="2016-10" db="EMBL/GenBank/DDBJ databases">
        <authorList>
            <person name="Varghese N."/>
            <person name="Submissions S."/>
        </authorList>
    </citation>
    <scope>NUCLEOTIDE SEQUENCE [LARGE SCALE GENOMIC DNA]</scope>
    <source>
        <strain evidence="2">IBRC-M10078</strain>
    </source>
</reference>
<evidence type="ECO:0000313" key="1">
    <source>
        <dbReference type="EMBL" id="SDP43725.1"/>
    </source>
</evidence>
<accession>A0A1H0SPZ5</accession>
<evidence type="ECO:0008006" key="3">
    <source>
        <dbReference type="Google" id="ProtNLM"/>
    </source>
</evidence>
<dbReference type="AlphaFoldDB" id="A0A1H0SPZ5"/>
<dbReference type="OrthoDB" id="2083321at2"/>
<protein>
    <recommendedName>
        <fullName evidence="3">S1 motif domain-containing protein</fullName>
    </recommendedName>
</protein>
<name>A0A1H0SPZ5_9BACI</name>
<dbReference type="RefSeq" id="WP_090851534.1">
    <property type="nucleotide sequence ID" value="NZ_FNJU01000003.1"/>
</dbReference>
<keyword evidence="2" id="KW-1185">Reference proteome</keyword>
<organism evidence="1 2">
    <name type="scientific">Litchfieldia salsa</name>
    <dbReference type="NCBI Taxonomy" id="930152"/>
    <lineage>
        <taxon>Bacteria</taxon>
        <taxon>Bacillati</taxon>
        <taxon>Bacillota</taxon>
        <taxon>Bacilli</taxon>
        <taxon>Bacillales</taxon>
        <taxon>Bacillaceae</taxon>
        <taxon>Litchfieldia</taxon>
    </lineage>
</organism>
<gene>
    <name evidence="1" type="ORF">SAMN05216565_10356</name>
</gene>
<sequence>MKQFFKWYDDDLKGTTYIEIHDDVASKQIAVMANKYIASNRKDKEHHFYLAEGKIDVNDIIDFGGSKISESQFYKIWNKYRDRHSDNWLKTKEKFPIGSEIEGIIEVFYPHGVIISISQDIIGIADYNKCRNSTQPDNLYPRHKIIGKVDGYDEENMWLIIDNPKVF</sequence>
<evidence type="ECO:0000313" key="2">
    <source>
        <dbReference type="Proteomes" id="UP000199159"/>
    </source>
</evidence>
<dbReference type="Proteomes" id="UP000199159">
    <property type="component" value="Unassembled WGS sequence"/>
</dbReference>
<proteinExistence type="predicted"/>